<dbReference type="FunFam" id="3.20.20.300:FF:000002">
    <property type="entry name" value="Probable beta-glucosidase"/>
    <property type="match status" value="1"/>
</dbReference>
<dbReference type="FunFam" id="3.40.50.1700:FF:000003">
    <property type="entry name" value="Probable beta-glucosidase"/>
    <property type="match status" value="1"/>
</dbReference>
<dbReference type="SUPFAM" id="SSF52279">
    <property type="entry name" value="Beta-D-glucan exohydrolase, C-terminal domain"/>
    <property type="match status" value="1"/>
</dbReference>
<dbReference type="EC" id="3.2.1.21" evidence="5"/>
<dbReference type="InterPro" id="IPR026891">
    <property type="entry name" value="Fn3-like"/>
</dbReference>
<evidence type="ECO:0000256" key="17">
    <source>
        <dbReference type="ARBA" id="ARBA00041808"/>
    </source>
</evidence>
<dbReference type="Gene3D" id="2.60.40.10">
    <property type="entry name" value="Immunoglobulins"/>
    <property type="match status" value="1"/>
</dbReference>
<evidence type="ECO:0000256" key="1">
    <source>
        <dbReference type="ARBA" id="ARBA00000448"/>
    </source>
</evidence>
<evidence type="ECO:0000256" key="12">
    <source>
        <dbReference type="ARBA" id="ARBA00023326"/>
    </source>
</evidence>
<evidence type="ECO:0000256" key="9">
    <source>
        <dbReference type="ARBA" id="ARBA00023180"/>
    </source>
</evidence>
<evidence type="ECO:0000313" key="20">
    <source>
        <dbReference type="Proteomes" id="UP000275078"/>
    </source>
</evidence>
<evidence type="ECO:0000256" key="6">
    <source>
        <dbReference type="ARBA" id="ARBA00022525"/>
    </source>
</evidence>
<dbReference type="Pfam" id="PF14310">
    <property type="entry name" value="Fn3-like"/>
    <property type="match status" value="1"/>
</dbReference>
<keyword evidence="12" id="KW-0624">Polysaccharide degradation</keyword>
<dbReference type="InterPro" id="IPR036962">
    <property type="entry name" value="Glyco_hydro_3_N_sf"/>
</dbReference>
<evidence type="ECO:0000256" key="15">
    <source>
        <dbReference type="ARBA" id="ARBA00041276"/>
    </source>
</evidence>
<dbReference type="PANTHER" id="PTHR42715">
    <property type="entry name" value="BETA-GLUCOSIDASE"/>
    <property type="match status" value="1"/>
</dbReference>
<dbReference type="GO" id="GO:0005576">
    <property type="term" value="C:extracellular region"/>
    <property type="evidence" value="ECO:0007669"/>
    <property type="project" value="UniProtKB-SubCell"/>
</dbReference>
<comment type="catalytic activity">
    <reaction evidence="1">
        <text>Hydrolysis of terminal, non-reducing beta-D-glucosyl residues with release of beta-D-glucose.</text>
        <dbReference type="EC" id="3.2.1.21"/>
    </reaction>
</comment>
<evidence type="ECO:0000256" key="8">
    <source>
        <dbReference type="ARBA" id="ARBA00022801"/>
    </source>
</evidence>
<keyword evidence="8" id="KW-0378">Hydrolase</keyword>
<evidence type="ECO:0000256" key="11">
    <source>
        <dbReference type="ARBA" id="ARBA00023295"/>
    </source>
</evidence>
<gene>
    <name evidence="19" type="ORF">BJ508DRAFT_203983</name>
</gene>
<dbReference type="PRINTS" id="PR00133">
    <property type="entry name" value="GLHYDRLASE3"/>
</dbReference>
<dbReference type="InterPro" id="IPR002772">
    <property type="entry name" value="Glyco_hydro_3_C"/>
</dbReference>
<dbReference type="GO" id="GO:0009251">
    <property type="term" value="P:glucan catabolic process"/>
    <property type="evidence" value="ECO:0007669"/>
    <property type="project" value="TreeGrafter"/>
</dbReference>
<keyword evidence="10" id="KW-0119">Carbohydrate metabolism</keyword>
<evidence type="ECO:0000256" key="16">
    <source>
        <dbReference type="ARBA" id="ARBA00041601"/>
    </source>
</evidence>
<protein>
    <recommendedName>
        <fullName evidence="14">Probable beta-glucosidase G</fullName>
        <ecNumber evidence="5">3.2.1.21</ecNumber>
    </recommendedName>
    <alternativeName>
        <fullName evidence="15">Beta-D-glucoside glucohydrolase G</fullName>
    </alternativeName>
    <alternativeName>
        <fullName evidence="16">Cellobiase G</fullName>
    </alternativeName>
    <alternativeName>
        <fullName evidence="17">Gentiobiase G</fullName>
    </alternativeName>
</protein>
<name>A0A3N4IQ33_ASCIM</name>
<reference evidence="19 20" key="1">
    <citation type="journal article" date="2018" name="Nat. Ecol. Evol.">
        <title>Pezizomycetes genomes reveal the molecular basis of ectomycorrhizal truffle lifestyle.</title>
        <authorList>
            <person name="Murat C."/>
            <person name="Payen T."/>
            <person name="Noel B."/>
            <person name="Kuo A."/>
            <person name="Morin E."/>
            <person name="Chen J."/>
            <person name="Kohler A."/>
            <person name="Krizsan K."/>
            <person name="Balestrini R."/>
            <person name="Da Silva C."/>
            <person name="Montanini B."/>
            <person name="Hainaut M."/>
            <person name="Levati E."/>
            <person name="Barry K.W."/>
            <person name="Belfiori B."/>
            <person name="Cichocki N."/>
            <person name="Clum A."/>
            <person name="Dockter R.B."/>
            <person name="Fauchery L."/>
            <person name="Guy J."/>
            <person name="Iotti M."/>
            <person name="Le Tacon F."/>
            <person name="Lindquist E.A."/>
            <person name="Lipzen A."/>
            <person name="Malagnac F."/>
            <person name="Mello A."/>
            <person name="Molinier V."/>
            <person name="Miyauchi S."/>
            <person name="Poulain J."/>
            <person name="Riccioni C."/>
            <person name="Rubini A."/>
            <person name="Sitrit Y."/>
            <person name="Splivallo R."/>
            <person name="Traeger S."/>
            <person name="Wang M."/>
            <person name="Zifcakova L."/>
            <person name="Wipf D."/>
            <person name="Zambonelli A."/>
            <person name="Paolocci F."/>
            <person name="Nowrousian M."/>
            <person name="Ottonello S."/>
            <person name="Baldrian P."/>
            <person name="Spatafora J.W."/>
            <person name="Henrissat B."/>
            <person name="Nagy L.G."/>
            <person name="Aury J.M."/>
            <person name="Wincker P."/>
            <person name="Grigoriev I.V."/>
            <person name="Bonfante P."/>
            <person name="Martin F.M."/>
        </authorList>
    </citation>
    <scope>NUCLEOTIDE SEQUENCE [LARGE SCALE GENOMIC DNA]</scope>
    <source>
        <strain evidence="19 20">RN42</strain>
    </source>
</reference>
<dbReference type="OrthoDB" id="434at2759"/>
<accession>A0A3N4IQ33</accession>
<dbReference type="Pfam" id="PF00933">
    <property type="entry name" value="Glyco_hydro_3"/>
    <property type="match status" value="1"/>
</dbReference>
<dbReference type="InterPro" id="IPR050288">
    <property type="entry name" value="Cellulose_deg_GH3"/>
</dbReference>
<comment type="pathway">
    <text evidence="3">Glycan metabolism; cellulose degradation.</text>
</comment>
<evidence type="ECO:0000256" key="13">
    <source>
        <dbReference type="ARBA" id="ARBA00024983"/>
    </source>
</evidence>
<dbReference type="InterPro" id="IPR036881">
    <property type="entry name" value="Glyco_hydro_3_C_sf"/>
</dbReference>
<dbReference type="InterPro" id="IPR017853">
    <property type="entry name" value="GH"/>
</dbReference>
<keyword evidence="7" id="KW-0732">Signal</keyword>
<feature type="domain" description="Fibronectin type III-like" evidence="18">
    <location>
        <begin position="668"/>
        <end position="737"/>
    </location>
</feature>
<comment type="similarity">
    <text evidence="4">Belongs to the glycosyl hydrolase 3 family.</text>
</comment>
<evidence type="ECO:0000259" key="18">
    <source>
        <dbReference type="SMART" id="SM01217"/>
    </source>
</evidence>
<comment type="subcellular location">
    <subcellularLocation>
        <location evidence="2">Secreted</location>
    </subcellularLocation>
</comment>
<comment type="function">
    <text evidence="13">Beta-glucosidases are one of a number of cellulolytic enzymes involved in the degradation of cellulosic biomass. Catalyzes the last step releasing glucose from the inhibitory cellobiose.</text>
</comment>
<evidence type="ECO:0000256" key="14">
    <source>
        <dbReference type="ARBA" id="ARBA00039579"/>
    </source>
</evidence>
<organism evidence="19 20">
    <name type="scientific">Ascobolus immersus RN42</name>
    <dbReference type="NCBI Taxonomy" id="1160509"/>
    <lineage>
        <taxon>Eukaryota</taxon>
        <taxon>Fungi</taxon>
        <taxon>Dikarya</taxon>
        <taxon>Ascomycota</taxon>
        <taxon>Pezizomycotina</taxon>
        <taxon>Pezizomycetes</taxon>
        <taxon>Pezizales</taxon>
        <taxon>Ascobolaceae</taxon>
        <taxon>Ascobolus</taxon>
    </lineage>
</organism>
<dbReference type="SMART" id="SM01217">
    <property type="entry name" value="Fn3_like"/>
    <property type="match status" value="1"/>
</dbReference>
<keyword evidence="6" id="KW-0964">Secreted</keyword>
<evidence type="ECO:0000256" key="7">
    <source>
        <dbReference type="ARBA" id="ARBA00022729"/>
    </source>
</evidence>
<dbReference type="InterPro" id="IPR001764">
    <property type="entry name" value="Glyco_hydro_3_N"/>
</dbReference>
<sequence>MLSLVTLALSANHEDLSSQFGPAQPQRTWEESYALAKTLIGKLNSIEKIRLTTGVGFGLGKCAGNIGKIDKVDFPGMCLQDGPVGVRKTQNATVYPAGVTTAATFDRELMYMRSRAMGLEYRTKGINVALAPAIGALGRSPNAGRNWEGFGPDPYLCGIGGAESVRGLQDEGVIATAKHWVANEQERYRLVIENIIGFNSGPILYSISSNVPPRALRELYEWPFIDIIEAGAASVMCAYQRVNGTYSCESEEIIKGHLKSDKNGNLGFKGFVVTDWFAASLASKASTAGTDVVMPGDIGLMGAAAGTQAASDGALTGEKGATRLDEAALRVVAAWYKTGQDKGFPSLDLERDATTEFHAQIAQRINTDGTVLLKNTNKALPLTKKIKKIGVFGSDAGPIPKGPNSCGEFHTCRDGTLAVGWGSGGGTFEYLIDPLQAIEERAAAEGATVESVLNDFDYKKIREVAADKDVCLAFIQSRSGEGLAAVDGNVGDRNNLTAWHGGDALIATLTPICDNIVVVAHTVGPIVVEPWIEHPNVKAVLFPHLPGQESGSSLVQTLWGDVNPSGKLPYTLGKKQDDYCCKLISDWAGFAPEQDFTEGTNIDYRWFAAKGITPRFEFGFGLSYTTFAYDASTLSISTPKVLPDVGLEDVLFSVEIEIENTGDVEGKEAAQLYITYPSEAKDSGRWLRGFDKVKLAPGEKKKAIFEVRKRDVSYWKEGSGWAQVTGKDYEIQVGASERDVKAKGSVRFA</sequence>
<dbReference type="InterPro" id="IPR013783">
    <property type="entry name" value="Ig-like_fold"/>
</dbReference>
<dbReference type="GO" id="GO:0008422">
    <property type="term" value="F:beta-glucosidase activity"/>
    <property type="evidence" value="ECO:0007669"/>
    <property type="project" value="UniProtKB-EC"/>
</dbReference>
<keyword evidence="11" id="KW-0326">Glycosidase</keyword>
<evidence type="ECO:0000256" key="3">
    <source>
        <dbReference type="ARBA" id="ARBA00004987"/>
    </source>
</evidence>
<dbReference type="PANTHER" id="PTHR42715:SF12">
    <property type="entry name" value="BETA-GLUCOSIDASE G-RELATED"/>
    <property type="match status" value="1"/>
</dbReference>
<dbReference type="Proteomes" id="UP000275078">
    <property type="component" value="Unassembled WGS sequence"/>
</dbReference>
<dbReference type="Gene3D" id="3.40.50.1700">
    <property type="entry name" value="Glycoside hydrolase family 3 C-terminal domain"/>
    <property type="match status" value="1"/>
</dbReference>
<dbReference type="SUPFAM" id="SSF51445">
    <property type="entry name" value="(Trans)glycosidases"/>
    <property type="match status" value="1"/>
</dbReference>
<evidence type="ECO:0000256" key="10">
    <source>
        <dbReference type="ARBA" id="ARBA00023277"/>
    </source>
</evidence>
<evidence type="ECO:0000256" key="2">
    <source>
        <dbReference type="ARBA" id="ARBA00004613"/>
    </source>
</evidence>
<proteinExistence type="inferred from homology"/>
<dbReference type="EMBL" id="ML119648">
    <property type="protein sequence ID" value="RPA86838.1"/>
    <property type="molecule type" value="Genomic_DNA"/>
</dbReference>
<dbReference type="AlphaFoldDB" id="A0A3N4IQ33"/>
<dbReference type="STRING" id="1160509.A0A3N4IQ33"/>
<dbReference type="Gene3D" id="3.20.20.300">
    <property type="entry name" value="Glycoside hydrolase, family 3, N-terminal domain"/>
    <property type="match status" value="1"/>
</dbReference>
<evidence type="ECO:0000313" key="19">
    <source>
        <dbReference type="EMBL" id="RPA86838.1"/>
    </source>
</evidence>
<evidence type="ECO:0000256" key="5">
    <source>
        <dbReference type="ARBA" id="ARBA00012744"/>
    </source>
</evidence>
<keyword evidence="9" id="KW-0325">Glycoprotein</keyword>
<dbReference type="Pfam" id="PF01915">
    <property type="entry name" value="Glyco_hydro_3_C"/>
    <property type="match status" value="1"/>
</dbReference>
<evidence type="ECO:0000256" key="4">
    <source>
        <dbReference type="ARBA" id="ARBA00005336"/>
    </source>
</evidence>
<keyword evidence="20" id="KW-1185">Reference proteome</keyword>